<dbReference type="Proteomes" id="UP000287352">
    <property type="component" value="Unassembled WGS sequence"/>
</dbReference>
<keyword evidence="1" id="KW-0812">Transmembrane</keyword>
<dbReference type="OrthoDB" id="2604909at2"/>
<keyword evidence="3" id="KW-1185">Reference proteome</keyword>
<evidence type="ECO:0000313" key="2">
    <source>
        <dbReference type="EMBL" id="GCE15782.1"/>
    </source>
</evidence>
<protein>
    <recommendedName>
        <fullName evidence="4">Cytochrome C biogenesis protein transmembrane domain-containing protein</fullName>
    </recommendedName>
</protein>
<keyword evidence="1" id="KW-0472">Membrane</keyword>
<dbReference type="RefSeq" id="WP_126583199.1">
    <property type="nucleotide sequence ID" value="NZ_BIFR01000002.1"/>
</dbReference>
<accession>A0A402A9E7</accession>
<feature type="transmembrane region" description="Helical" evidence="1">
    <location>
        <begin position="85"/>
        <end position="113"/>
    </location>
</feature>
<feature type="transmembrane region" description="Helical" evidence="1">
    <location>
        <begin position="175"/>
        <end position="196"/>
    </location>
</feature>
<feature type="transmembrane region" description="Helical" evidence="1">
    <location>
        <begin position="244"/>
        <end position="272"/>
    </location>
</feature>
<feature type="transmembrane region" description="Helical" evidence="1">
    <location>
        <begin position="125"/>
        <end position="147"/>
    </location>
</feature>
<evidence type="ECO:0000313" key="3">
    <source>
        <dbReference type="Proteomes" id="UP000287352"/>
    </source>
</evidence>
<name>A0A402A9E7_9CHLR</name>
<gene>
    <name evidence="2" type="ORF">KTT_56410</name>
</gene>
<feature type="transmembrane region" description="Helical" evidence="1">
    <location>
        <begin position="208"/>
        <end position="224"/>
    </location>
</feature>
<organism evidence="2 3">
    <name type="scientific">Tengunoibacter tsumagoiensis</name>
    <dbReference type="NCBI Taxonomy" id="2014871"/>
    <lineage>
        <taxon>Bacteria</taxon>
        <taxon>Bacillati</taxon>
        <taxon>Chloroflexota</taxon>
        <taxon>Ktedonobacteria</taxon>
        <taxon>Ktedonobacterales</taxon>
        <taxon>Dictyobacteraceae</taxon>
        <taxon>Tengunoibacter</taxon>
    </lineage>
</organism>
<dbReference type="EMBL" id="BIFR01000002">
    <property type="protein sequence ID" value="GCE15782.1"/>
    <property type="molecule type" value="Genomic_DNA"/>
</dbReference>
<feature type="transmembrane region" description="Helical" evidence="1">
    <location>
        <begin position="284"/>
        <end position="307"/>
    </location>
</feature>
<keyword evidence="1" id="KW-1133">Transmembrane helix</keyword>
<proteinExistence type="predicted"/>
<evidence type="ECO:0008006" key="4">
    <source>
        <dbReference type="Google" id="ProtNLM"/>
    </source>
</evidence>
<dbReference type="AlphaFoldDB" id="A0A402A9E7"/>
<sequence length="321" mass="34388">MNTNASQSHPVEKVWIEGNTLQETTGSARSLTSWLAVLVAVVIGLAIAVFWSPVIADDTIGLNIANTLVGTTATKVDLGNMLFSLAFAVVAGLATTFTACNCVVFSCIAPLTNETEKNRLGKGRLLLWMSLGVVGITAIYGLLGALLGKQMPSLSTGTIHLAIGANVPIRLLQSATVFVLLGLVFLLWGIFALGIAKNPLQRWTQQRPWAVPLFLGIIVGFFTVGRPYALFHKLFLYASSTGNILLAALLVALQGLANIALMALIFVVLTYGGHVERWLQANPLRARVLTGISMIGGGTFLIIYWGVRLPANFGIGWFPHF</sequence>
<comment type="caution">
    <text evidence="2">The sequence shown here is derived from an EMBL/GenBank/DDBJ whole genome shotgun (WGS) entry which is preliminary data.</text>
</comment>
<feature type="transmembrane region" description="Helical" evidence="1">
    <location>
        <begin position="31"/>
        <end position="51"/>
    </location>
</feature>
<reference evidence="3" key="1">
    <citation type="submission" date="2018-12" db="EMBL/GenBank/DDBJ databases">
        <title>Tengunoibacter tsumagoiensis gen. nov., sp. nov., Dictyobacter kobayashii sp. nov., D. alpinus sp. nov., and D. joshuensis sp. nov. and description of Dictyobacteraceae fam. nov. within the order Ktedonobacterales isolated from Tengu-no-mugimeshi.</title>
        <authorList>
            <person name="Wang C.M."/>
            <person name="Zheng Y."/>
            <person name="Sakai Y."/>
            <person name="Toyoda A."/>
            <person name="Minakuchi Y."/>
            <person name="Abe K."/>
            <person name="Yokota A."/>
            <person name="Yabe S."/>
        </authorList>
    </citation>
    <scope>NUCLEOTIDE SEQUENCE [LARGE SCALE GENOMIC DNA]</scope>
    <source>
        <strain evidence="3">Uno3</strain>
    </source>
</reference>
<evidence type="ECO:0000256" key="1">
    <source>
        <dbReference type="SAM" id="Phobius"/>
    </source>
</evidence>